<dbReference type="EMBL" id="OU963863">
    <property type="protein sequence ID" value="CAH0385442.1"/>
    <property type="molecule type" value="Genomic_DNA"/>
</dbReference>
<evidence type="ECO:0000313" key="1">
    <source>
        <dbReference type="EMBL" id="CAH0385442.1"/>
    </source>
</evidence>
<accession>A0A9P0A8P8</accession>
<gene>
    <name evidence="1" type="ORF">BEMITA_LOCUS4666</name>
</gene>
<evidence type="ECO:0000313" key="2">
    <source>
        <dbReference type="Proteomes" id="UP001152759"/>
    </source>
</evidence>
<dbReference type="AlphaFoldDB" id="A0A9P0A8P8"/>
<reference evidence="1" key="1">
    <citation type="submission" date="2021-12" db="EMBL/GenBank/DDBJ databases">
        <authorList>
            <person name="King R."/>
        </authorList>
    </citation>
    <scope>NUCLEOTIDE SEQUENCE</scope>
</reference>
<organism evidence="1 2">
    <name type="scientific">Bemisia tabaci</name>
    <name type="common">Sweetpotato whitefly</name>
    <name type="synonym">Aleurodes tabaci</name>
    <dbReference type="NCBI Taxonomy" id="7038"/>
    <lineage>
        <taxon>Eukaryota</taxon>
        <taxon>Metazoa</taxon>
        <taxon>Ecdysozoa</taxon>
        <taxon>Arthropoda</taxon>
        <taxon>Hexapoda</taxon>
        <taxon>Insecta</taxon>
        <taxon>Pterygota</taxon>
        <taxon>Neoptera</taxon>
        <taxon>Paraneoptera</taxon>
        <taxon>Hemiptera</taxon>
        <taxon>Sternorrhyncha</taxon>
        <taxon>Aleyrodoidea</taxon>
        <taxon>Aleyrodidae</taxon>
        <taxon>Aleyrodinae</taxon>
        <taxon>Bemisia</taxon>
    </lineage>
</organism>
<sequence>MVKSEGPLYSYSLGLRMIPQNKLSQRSYEQDGVIEFRCSVTLSGLPPNEKKWDTLKKIYSESHKELGNQERLSNSLGRQFETSSYLLIILCWKCLSLI</sequence>
<keyword evidence="2" id="KW-1185">Reference proteome</keyword>
<proteinExistence type="predicted"/>
<name>A0A9P0A8P8_BEMTA</name>
<protein>
    <submittedName>
        <fullName evidence="1">Uncharacterized protein</fullName>
    </submittedName>
</protein>
<dbReference type="Proteomes" id="UP001152759">
    <property type="component" value="Chromosome 2"/>
</dbReference>